<proteinExistence type="predicted"/>
<dbReference type="EMBL" id="CP090978">
    <property type="protein sequence ID" value="UJF35581.1"/>
    <property type="molecule type" value="Genomic_DNA"/>
</dbReference>
<organism evidence="1 2">
    <name type="scientific">Paenibacillus hexagrammi</name>
    <dbReference type="NCBI Taxonomy" id="2908839"/>
    <lineage>
        <taxon>Bacteria</taxon>
        <taxon>Bacillati</taxon>
        <taxon>Bacillota</taxon>
        <taxon>Bacilli</taxon>
        <taxon>Bacillales</taxon>
        <taxon>Paenibacillaceae</taxon>
        <taxon>Paenibacillus</taxon>
    </lineage>
</organism>
<evidence type="ECO:0000313" key="1">
    <source>
        <dbReference type="EMBL" id="UJF35581.1"/>
    </source>
</evidence>
<reference evidence="1 2" key="1">
    <citation type="journal article" date="2024" name="Int. J. Syst. Evol. Microbiol.">
        <title>Paenibacillus hexagrammi sp. nov., a novel bacterium isolated from the gut content of Hexagrammos agrammus.</title>
        <authorList>
            <person name="Jung H.K."/>
            <person name="Kim D.G."/>
            <person name="Zin H."/>
            <person name="Park J."/>
            <person name="Jung H."/>
            <person name="Kim Y.O."/>
            <person name="Kong H.J."/>
            <person name="Kim J.W."/>
            <person name="Kim Y.S."/>
        </authorList>
    </citation>
    <scope>NUCLEOTIDE SEQUENCE [LARGE SCALE GENOMIC DNA]</scope>
    <source>
        <strain evidence="1 2">YPD9-1</strain>
    </source>
</reference>
<sequence length="66" mass="7542">MKNIVREVNLGRDATVTMFFIVAEETIGRHEEEESCARDEAGKVGRMWSEEAIKVKNIVREVSSCR</sequence>
<name>A0ABY3SRG1_9BACL</name>
<gene>
    <name evidence="1" type="ORF">L0M14_11060</name>
</gene>
<protein>
    <submittedName>
        <fullName evidence="1">Uncharacterized protein</fullName>
    </submittedName>
</protein>
<dbReference type="RefSeq" id="WP_235122142.1">
    <property type="nucleotide sequence ID" value="NZ_CP090978.1"/>
</dbReference>
<accession>A0ABY3SRG1</accession>
<keyword evidence="2" id="KW-1185">Reference proteome</keyword>
<evidence type="ECO:0000313" key="2">
    <source>
        <dbReference type="Proteomes" id="UP001649230"/>
    </source>
</evidence>
<dbReference type="Proteomes" id="UP001649230">
    <property type="component" value="Chromosome"/>
</dbReference>